<proteinExistence type="predicted"/>
<evidence type="ECO:0000313" key="1">
    <source>
        <dbReference type="EMBL" id="APS42909.1"/>
    </source>
</evidence>
<organism evidence="1 2">
    <name type="scientific">Weissella jogaejeotgali</name>
    <dbReference type="NCBI Taxonomy" id="1631871"/>
    <lineage>
        <taxon>Bacteria</taxon>
        <taxon>Bacillati</taxon>
        <taxon>Bacillota</taxon>
        <taxon>Bacilli</taxon>
        <taxon>Lactobacillales</taxon>
        <taxon>Lactobacillaceae</taxon>
        <taxon>Weissella</taxon>
    </lineage>
</organism>
<keyword evidence="2" id="KW-1185">Reference proteome</keyword>
<dbReference type="EMBL" id="CP014333">
    <property type="protein sequence ID" value="APS42909.1"/>
    <property type="molecule type" value="Genomic_DNA"/>
</dbReference>
<gene>
    <name evidence="1" type="ORF">FOL01_p034</name>
</gene>
<name>A0A1L6REC7_9LACO</name>
<evidence type="ECO:0000313" key="2">
    <source>
        <dbReference type="Proteomes" id="UP000185473"/>
    </source>
</evidence>
<reference evidence="1 2" key="1">
    <citation type="submission" date="2016-03" db="EMBL/GenBank/DDBJ databases">
        <title>Complete Genome Sequence of Weissella jogaejeotgali FOL01.</title>
        <authorList>
            <person name="Lee J.-H."/>
            <person name="Ku H.-J."/>
        </authorList>
    </citation>
    <scope>NUCLEOTIDE SEQUENCE [LARGE SCALE GENOMIC DNA]</scope>
    <source>
        <strain evidence="1 2">FOL01</strain>
        <plasmid evidence="2">pfol01</plasmid>
    </source>
</reference>
<keyword evidence="1" id="KW-0614">Plasmid</keyword>
<sequence length="40" mass="4424">MLARGTANAPLDPQVRCAMPKWLADWLAILALHSVFTQNC</sequence>
<accession>A0A1L6REC7</accession>
<geneLocation type="plasmid" evidence="2">
    <name>pfol01</name>
</geneLocation>
<protein>
    <submittedName>
        <fullName evidence="1">Uncharacterized protein</fullName>
    </submittedName>
</protein>
<dbReference type="AlphaFoldDB" id="A0A1L6REC7"/>
<dbReference type="Proteomes" id="UP000185473">
    <property type="component" value="Plasmid pFOL01"/>
</dbReference>
<dbReference type="KEGG" id="wjo:FOL01_p034"/>